<evidence type="ECO:0000259" key="1">
    <source>
        <dbReference type="Pfam" id="PF00557"/>
    </source>
</evidence>
<dbReference type="EMBL" id="JEMU01000011">
    <property type="protein sequence ID" value="KAJ02532.1"/>
    <property type="molecule type" value="Genomic_DNA"/>
</dbReference>
<accession>A0A061SNV0</accession>
<dbReference type="AlphaFoldDB" id="A0A061SNV0"/>
<dbReference type="CDD" id="cd01066">
    <property type="entry name" value="APP_MetAP"/>
    <property type="match status" value="1"/>
</dbReference>
<dbReference type="eggNOG" id="COG0006">
    <property type="taxonomic scope" value="Bacteria"/>
</dbReference>
<comment type="caution">
    <text evidence="3">The sequence shown here is derived from an EMBL/GenBank/DDBJ whole genome shotgun (WGS) entry which is preliminary data.</text>
</comment>
<evidence type="ECO:0000313" key="4">
    <source>
        <dbReference type="Proteomes" id="UP000027337"/>
    </source>
</evidence>
<dbReference type="RefSeq" id="WP_037909359.1">
    <property type="nucleotide sequence ID" value="NZ_JEMU01000011.1"/>
</dbReference>
<dbReference type="PANTHER" id="PTHR46112:SF2">
    <property type="entry name" value="XAA-PRO AMINOPEPTIDASE P-RELATED"/>
    <property type="match status" value="1"/>
</dbReference>
<dbReference type="Proteomes" id="UP000027337">
    <property type="component" value="Unassembled WGS sequence"/>
</dbReference>
<dbReference type="Gene3D" id="3.40.350.10">
    <property type="entry name" value="Creatinase/prolidase N-terminal domain"/>
    <property type="match status" value="1"/>
</dbReference>
<keyword evidence="4" id="KW-1185">Reference proteome</keyword>
<feature type="domain" description="Creatinase N-terminal" evidence="2">
    <location>
        <begin position="9"/>
        <end position="140"/>
    </location>
</feature>
<dbReference type="InterPro" id="IPR029149">
    <property type="entry name" value="Creatin/AminoP/Spt16_N"/>
</dbReference>
<reference evidence="3 4" key="1">
    <citation type="journal article" date="2014" name="Genome Announc.">
        <title>Draft Genome Sequences of Two Isolates of the Roseobacter Group, Sulfitobacter sp. Strains 3SOLIMAR09 and 1FIGIMAR09, from Harbors of Mallorca Island (Mediterranean Sea).</title>
        <authorList>
            <person name="Mas-Llado M."/>
            <person name="Pina-Villalonga J.M."/>
            <person name="Brunet-Galmes I."/>
            <person name="Nogales B."/>
            <person name="Bosch R."/>
        </authorList>
    </citation>
    <scope>NUCLEOTIDE SEQUENCE [LARGE SCALE GENOMIC DNA]</scope>
    <source>
        <strain evidence="3 4">1FIGIMAR09</strain>
    </source>
</reference>
<organism evidence="3 4">
    <name type="scientific">Sulfitobacter mediterraneus</name>
    <dbReference type="NCBI Taxonomy" id="83219"/>
    <lineage>
        <taxon>Bacteria</taxon>
        <taxon>Pseudomonadati</taxon>
        <taxon>Pseudomonadota</taxon>
        <taxon>Alphaproteobacteria</taxon>
        <taxon>Rhodobacterales</taxon>
        <taxon>Roseobacteraceae</taxon>
        <taxon>Sulfitobacter</taxon>
    </lineage>
</organism>
<dbReference type="STRING" id="83219.PM02_13715"/>
<dbReference type="Pfam" id="PF01321">
    <property type="entry name" value="Creatinase_N"/>
    <property type="match status" value="1"/>
</dbReference>
<name>A0A061SNV0_9RHOB</name>
<gene>
    <name evidence="3" type="ORF">PM02_13715</name>
</gene>
<dbReference type="SUPFAM" id="SSF53092">
    <property type="entry name" value="Creatinase/prolidase N-terminal domain"/>
    <property type="match status" value="1"/>
</dbReference>
<dbReference type="InterPro" id="IPR000587">
    <property type="entry name" value="Creatinase_N"/>
</dbReference>
<proteinExistence type="predicted"/>
<dbReference type="Gene3D" id="3.90.230.10">
    <property type="entry name" value="Creatinase/methionine aminopeptidase superfamily"/>
    <property type="match status" value="1"/>
</dbReference>
<dbReference type="SUPFAM" id="SSF55920">
    <property type="entry name" value="Creatinase/aminopeptidase"/>
    <property type="match status" value="1"/>
</dbReference>
<dbReference type="InterPro" id="IPR000994">
    <property type="entry name" value="Pept_M24"/>
</dbReference>
<dbReference type="PANTHER" id="PTHR46112">
    <property type="entry name" value="AMINOPEPTIDASE"/>
    <property type="match status" value="1"/>
</dbReference>
<feature type="domain" description="Peptidase M24" evidence="1">
    <location>
        <begin position="149"/>
        <end position="363"/>
    </location>
</feature>
<dbReference type="InterPro" id="IPR050659">
    <property type="entry name" value="Peptidase_M24B"/>
</dbReference>
<sequence length="381" mass="42011">MFQRNLEIFRTKMTEAGVDVALITDDDSVYYLTGYYDYLHMEFGRPTILIIPRDGPSVLITPIIDYVAAQSAAHVDRIAPWNDGAGDEWRAELPAVLKEGRKIAVETAHMPPSVRQFVDDITDPQEVVDATPILSKMRMIKSSAELQLARHAGQVANAMMRAGRDAIGDGVAEFEVAIATSQAGTRAAAELLAAHYDDADMSPNTHFLQIMASGDQITKTHHRASTRVMRRGEPVFLCFCGMTNFHRFKLGFDRTFWIGEVADERQLPIYDVAVASQQAALKVLRPGVTAQSVHAAYAEVIQTAGYEYPFRCGRATGFSYLEHPQLVTGDTTVLQPGMVLAVDGSVNTDHFRAQVGDSFIITEDGYEQITDHSKALDDVVL</sequence>
<dbReference type="InterPro" id="IPR036005">
    <property type="entry name" value="Creatinase/aminopeptidase-like"/>
</dbReference>
<protein>
    <submittedName>
        <fullName evidence="3">Peptidase M24</fullName>
    </submittedName>
</protein>
<evidence type="ECO:0000313" key="3">
    <source>
        <dbReference type="EMBL" id="KAJ02532.1"/>
    </source>
</evidence>
<dbReference type="Pfam" id="PF00557">
    <property type="entry name" value="Peptidase_M24"/>
    <property type="match status" value="1"/>
</dbReference>
<evidence type="ECO:0000259" key="2">
    <source>
        <dbReference type="Pfam" id="PF01321"/>
    </source>
</evidence>